<name>A0A061QMC3_9CHLO</name>
<sequence length="94" mass="10669">MPGMFDELQNDIITQNPMFPTQKRRIIGTIRNIDRIGWRNTADCDEQLFQDVLPGHRNVDIGRVYGELSFLASQEPPESAVHPPGPGRVAKLER</sequence>
<feature type="region of interest" description="Disordered" evidence="1">
    <location>
        <begin position="73"/>
        <end position="94"/>
    </location>
</feature>
<reference evidence="2" key="1">
    <citation type="submission" date="2014-05" db="EMBL/GenBank/DDBJ databases">
        <title>The transcriptome of the halophilic microalga Tetraselmis sp. GSL018 isolated from the Great Salt Lake, Utah.</title>
        <authorList>
            <person name="Jinkerson R.E."/>
            <person name="D'Adamo S."/>
            <person name="Posewitz M.C."/>
        </authorList>
    </citation>
    <scope>NUCLEOTIDE SEQUENCE</scope>
    <source>
        <strain evidence="2">GSL018</strain>
    </source>
</reference>
<proteinExistence type="predicted"/>
<dbReference type="EMBL" id="GBEZ01027782">
    <property type="protein sequence ID" value="JAC59570.1"/>
    <property type="molecule type" value="Transcribed_RNA"/>
</dbReference>
<evidence type="ECO:0000256" key="1">
    <source>
        <dbReference type="SAM" id="MobiDB-lite"/>
    </source>
</evidence>
<accession>A0A061QMC3</accession>
<gene>
    <name evidence="2" type="ORF">TSPGSL018_31105</name>
</gene>
<evidence type="ECO:0000313" key="2">
    <source>
        <dbReference type="EMBL" id="JAC59570.1"/>
    </source>
</evidence>
<organism evidence="2">
    <name type="scientific">Tetraselmis sp. GSL018</name>
    <dbReference type="NCBI Taxonomy" id="582737"/>
    <lineage>
        <taxon>Eukaryota</taxon>
        <taxon>Viridiplantae</taxon>
        <taxon>Chlorophyta</taxon>
        <taxon>core chlorophytes</taxon>
        <taxon>Chlorodendrophyceae</taxon>
        <taxon>Chlorodendrales</taxon>
        <taxon>Chlorodendraceae</taxon>
        <taxon>Tetraselmis</taxon>
    </lineage>
</organism>
<protein>
    <submittedName>
        <fullName evidence="2">Uncharacterized protein</fullName>
    </submittedName>
</protein>
<dbReference type="AlphaFoldDB" id="A0A061QMC3"/>